<feature type="region of interest" description="Disordered" evidence="1">
    <location>
        <begin position="1"/>
        <end position="20"/>
    </location>
</feature>
<dbReference type="AlphaFoldDB" id="A0A3Q2CDK9"/>
<protein>
    <recommendedName>
        <fullName evidence="4">VWFC domain-containing protein</fullName>
    </recommendedName>
</protein>
<reference evidence="2" key="2">
    <citation type="submission" date="2025-09" db="UniProtKB">
        <authorList>
            <consortium name="Ensembl"/>
        </authorList>
    </citation>
    <scope>IDENTIFICATION</scope>
</reference>
<evidence type="ECO:0000256" key="1">
    <source>
        <dbReference type="SAM" id="MobiDB-lite"/>
    </source>
</evidence>
<dbReference type="Proteomes" id="UP000265020">
    <property type="component" value="Unassembled WGS sequence"/>
</dbReference>
<dbReference type="Gene3D" id="2.10.70.10">
    <property type="entry name" value="Complement Module, domain 1"/>
    <property type="match status" value="2"/>
</dbReference>
<reference evidence="2" key="1">
    <citation type="submission" date="2025-08" db="UniProtKB">
        <authorList>
            <consortium name="Ensembl"/>
        </authorList>
    </citation>
    <scope>IDENTIFICATION</scope>
</reference>
<dbReference type="Ensembl" id="ENSCVAT00000010673.1">
    <property type="protein sequence ID" value="ENSCVAP00000003061.1"/>
    <property type="gene ID" value="ENSCVAG00000004217.1"/>
</dbReference>
<accession>A0A3Q2CDK9</accession>
<organism evidence="2 3">
    <name type="scientific">Cyprinodon variegatus</name>
    <name type="common">Sheepshead minnow</name>
    <dbReference type="NCBI Taxonomy" id="28743"/>
    <lineage>
        <taxon>Eukaryota</taxon>
        <taxon>Metazoa</taxon>
        <taxon>Chordata</taxon>
        <taxon>Craniata</taxon>
        <taxon>Vertebrata</taxon>
        <taxon>Euteleostomi</taxon>
        <taxon>Actinopterygii</taxon>
        <taxon>Neopterygii</taxon>
        <taxon>Teleostei</taxon>
        <taxon>Neoteleostei</taxon>
        <taxon>Acanthomorphata</taxon>
        <taxon>Ovalentaria</taxon>
        <taxon>Atherinomorphae</taxon>
        <taxon>Cyprinodontiformes</taxon>
        <taxon>Cyprinodontidae</taxon>
        <taxon>Cyprinodon</taxon>
    </lineage>
</organism>
<evidence type="ECO:0008006" key="4">
    <source>
        <dbReference type="Google" id="ProtNLM"/>
    </source>
</evidence>
<dbReference type="SUPFAM" id="SSF57603">
    <property type="entry name" value="FnI-like domain"/>
    <property type="match status" value="1"/>
</dbReference>
<evidence type="ECO:0000313" key="2">
    <source>
        <dbReference type="Ensembl" id="ENSCVAP00000003061.1"/>
    </source>
</evidence>
<dbReference type="GeneTree" id="ENSGT00960000187354"/>
<evidence type="ECO:0000313" key="3">
    <source>
        <dbReference type="Proteomes" id="UP000265020"/>
    </source>
</evidence>
<name>A0A3Q2CDK9_CYPVA</name>
<keyword evidence="3" id="KW-1185">Reference proteome</keyword>
<proteinExistence type="predicted"/>
<sequence>MFHHDTSPSKHQTDHRPQEQTDYNTRDIQGDQQHRPAVLGPPASPHGAYQELTVDRLERLVSTNVDLLSRVTYLEGCECVKHRCVWEGHEMEEGQRWQSDPTTMCLCSSGKVTCKTENKNTDCEFDGNVYANGEEFSPAGRGPCLQCRCKVSLCRMHYCMGDFILCYL</sequence>
<dbReference type="STRING" id="28743.ENSCVAP00000003061"/>